<dbReference type="Proteomes" id="UP001501175">
    <property type="component" value="Unassembled WGS sequence"/>
</dbReference>
<gene>
    <name evidence="2" type="ORF">GCM10023189_44620</name>
</gene>
<organism evidence="2 3">
    <name type="scientific">Nibrella saemangeumensis</name>
    <dbReference type="NCBI Taxonomy" id="1084526"/>
    <lineage>
        <taxon>Bacteria</taxon>
        <taxon>Pseudomonadati</taxon>
        <taxon>Bacteroidota</taxon>
        <taxon>Cytophagia</taxon>
        <taxon>Cytophagales</taxon>
        <taxon>Spirosomataceae</taxon>
        <taxon>Nibrella</taxon>
    </lineage>
</organism>
<dbReference type="EMBL" id="BAABHD010000078">
    <property type="protein sequence ID" value="GAA4464821.1"/>
    <property type="molecule type" value="Genomic_DNA"/>
</dbReference>
<comment type="caution">
    <text evidence="2">The sequence shown here is derived from an EMBL/GenBank/DDBJ whole genome shotgun (WGS) entry which is preliminary data.</text>
</comment>
<dbReference type="InterPro" id="IPR050678">
    <property type="entry name" value="DNA_Partitioning_ATPase"/>
</dbReference>
<evidence type="ECO:0000313" key="2">
    <source>
        <dbReference type="EMBL" id="GAA4464821.1"/>
    </source>
</evidence>
<reference evidence="3" key="1">
    <citation type="journal article" date="2019" name="Int. J. Syst. Evol. Microbiol.">
        <title>The Global Catalogue of Microorganisms (GCM) 10K type strain sequencing project: providing services to taxonomists for standard genome sequencing and annotation.</title>
        <authorList>
            <consortium name="The Broad Institute Genomics Platform"/>
            <consortium name="The Broad Institute Genome Sequencing Center for Infectious Disease"/>
            <person name="Wu L."/>
            <person name="Ma J."/>
        </authorList>
    </citation>
    <scope>NUCLEOTIDE SEQUENCE [LARGE SCALE GENOMIC DNA]</scope>
    <source>
        <strain evidence="3">JCM 17927</strain>
    </source>
</reference>
<feature type="domain" description="CobQ/CobB/MinD/ParA nucleotide binding" evidence="1">
    <location>
        <begin position="2"/>
        <end position="197"/>
    </location>
</feature>
<dbReference type="InterPro" id="IPR027417">
    <property type="entry name" value="P-loop_NTPase"/>
</dbReference>
<keyword evidence="3" id="KW-1185">Reference proteome</keyword>
<dbReference type="PANTHER" id="PTHR13696">
    <property type="entry name" value="P-LOOP CONTAINING NUCLEOSIDE TRIPHOSPHATE HYDROLASE"/>
    <property type="match status" value="1"/>
</dbReference>
<evidence type="ECO:0000259" key="1">
    <source>
        <dbReference type="Pfam" id="PF01656"/>
    </source>
</evidence>
<accession>A0ABP8NF24</accession>
<name>A0ABP8NF24_9BACT</name>
<dbReference type="InterPro" id="IPR002586">
    <property type="entry name" value="CobQ/CobB/MinD/ParA_Nub-bd_dom"/>
</dbReference>
<dbReference type="Pfam" id="PF01656">
    <property type="entry name" value="CbiA"/>
    <property type="match status" value="1"/>
</dbReference>
<dbReference type="SUPFAM" id="SSF52540">
    <property type="entry name" value="P-loop containing nucleoside triphosphate hydrolases"/>
    <property type="match status" value="1"/>
</dbReference>
<dbReference type="Gene3D" id="3.40.50.300">
    <property type="entry name" value="P-loop containing nucleotide triphosphate hydrolases"/>
    <property type="match status" value="1"/>
</dbReference>
<sequence>MLAFATQKGGMGKTTLSVLVASWLHYKRGIPSAILDLDGSQLSVYNQRLREIENLDDNTTDRLDTQNMDPYPILSGSPGDVNRLLAELPETVKLVLLDLPGNIDVPGYDAALRRVNMLIVPMETSEYSVTTGFGYLNAIREVNLLPADSCRVVWNKFKQSRDGELADQLEERFAEYGFQCLKSRIPQRDSYQDSGNRSTLFPMPTQYLRNSGLKDLFFEIEDLIEALQHERIQQ</sequence>
<proteinExistence type="predicted"/>
<evidence type="ECO:0000313" key="3">
    <source>
        <dbReference type="Proteomes" id="UP001501175"/>
    </source>
</evidence>
<dbReference type="PANTHER" id="PTHR13696:SF96">
    <property type="entry name" value="COBQ_COBB_MIND_PARA NUCLEOTIDE BINDING DOMAIN-CONTAINING PROTEIN"/>
    <property type="match status" value="1"/>
</dbReference>
<dbReference type="CDD" id="cd02042">
    <property type="entry name" value="ParAB_family"/>
    <property type="match status" value="1"/>
</dbReference>
<protein>
    <recommendedName>
        <fullName evidence="1">CobQ/CobB/MinD/ParA nucleotide binding domain-containing protein</fullName>
    </recommendedName>
</protein>